<dbReference type="Proteomes" id="UP000289738">
    <property type="component" value="Chromosome A05"/>
</dbReference>
<dbReference type="GO" id="GO:0017172">
    <property type="term" value="F:cysteine dioxygenase activity"/>
    <property type="evidence" value="ECO:0007669"/>
    <property type="project" value="UniProtKB-EC"/>
</dbReference>
<evidence type="ECO:0000256" key="4">
    <source>
        <dbReference type="ARBA" id="ARBA00022723"/>
    </source>
</evidence>
<dbReference type="AlphaFoldDB" id="A0A445D1S5"/>
<organism evidence="8 9">
    <name type="scientific">Arachis hypogaea</name>
    <name type="common">Peanut</name>
    <dbReference type="NCBI Taxonomy" id="3818"/>
    <lineage>
        <taxon>Eukaryota</taxon>
        <taxon>Viridiplantae</taxon>
        <taxon>Streptophyta</taxon>
        <taxon>Embryophyta</taxon>
        <taxon>Tracheophyta</taxon>
        <taxon>Spermatophyta</taxon>
        <taxon>Magnoliopsida</taxon>
        <taxon>eudicotyledons</taxon>
        <taxon>Gunneridae</taxon>
        <taxon>Pentapetalae</taxon>
        <taxon>rosids</taxon>
        <taxon>fabids</taxon>
        <taxon>Fabales</taxon>
        <taxon>Fabaceae</taxon>
        <taxon>Papilionoideae</taxon>
        <taxon>50 kb inversion clade</taxon>
        <taxon>dalbergioids sensu lato</taxon>
        <taxon>Dalbergieae</taxon>
        <taxon>Pterocarpus clade</taxon>
        <taxon>Arachis</taxon>
    </lineage>
</organism>
<name>A0A445D1S5_ARAHY</name>
<dbReference type="STRING" id="3818.A0A445D1S5"/>
<dbReference type="InterPro" id="IPR011051">
    <property type="entry name" value="RmlC_Cupin_sf"/>
</dbReference>
<gene>
    <name evidence="8" type="ORF">Ahy_A05g022750</name>
</gene>
<dbReference type="PANTHER" id="PTHR22966">
    <property type="entry name" value="2-AMINOETHANETHIOL DIOXYGENASE"/>
    <property type="match status" value="1"/>
</dbReference>
<evidence type="ECO:0000256" key="1">
    <source>
        <dbReference type="ARBA" id="ARBA00001954"/>
    </source>
</evidence>
<keyword evidence="6" id="KW-0408">Iron</keyword>
<comment type="catalytic activity">
    <reaction evidence="7">
        <text>L-cysteine + O2 = 3-sulfino-L-alanine + H(+)</text>
        <dbReference type="Rhea" id="RHEA:20441"/>
        <dbReference type="ChEBI" id="CHEBI:15378"/>
        <dbReference type="ChEBI" id="CHEBI:15379"/>
        <dbReference type="ChEBI" id="CHEBI:35235"/>
        <dbReference type="ChEBI" id="CHEBI:61085"/>
        <dbReference type="EC" id="1.13.11.20"/>
    </reaction>
    <physiologicalReaction direction="left-to-right" evidence="7">
        <dbReference type="Rhea" id="RHEA:20442"/>
    </physiologicalReaction>
</comment>
<evidence type="ECO:0000313" key="9">
    <source>
        <dbReference type="Proteomes" id="UP000289738"/>
    </source>
</evidence>
<dbReference type="PANTHER" id="PTHR22966:SF29">
    <property type="entry name" value="PLANT CYSTEINE OXIDASE 3"/>
    <property type="match status" value="1"/>
</dbReference>
<reference evidence="8 9" key="1">
    <citation type="submission" date="2019-01" db="EMBL/GenBank/DDBJ databases">
        <title>Sequencing of cultivated peanut Arachis hypogaea provides insights into genome evolution and oil improvement.</title>
        <authorList>
            <person name="Chen X."/>
        </authorList>
    </citation>
    <scope>NUCLEOTIDE SEQUENCE [LARGE SCALE GENOMIC DNA]</scope>
    <source>
        <strain evidence="9">cv. Fuhuasheng</strain>
        <tissue evidence="8">Leaves</tissue>
    </source>
</reference>
<evidence type="ECO:0000256" key="5">
    <source>
        <dbReference type="ARBA" id="ARBA00023002"/>
    </source>
</evidence>
<dbReference type="Pfam" id="PF07847">
    <property type="entry name" value="PCO_ADO"/>
    <property type="match status" value="1"/>
</dbReference>
<comment type="cofactor">
    <cofactor evidence="1">
        <name>Fe(2+)</name>
        <dbReference type="ChEBI" id="CHEBI:29033"/>
    </cofactor>
</comment>
<evidence type="ECO:0000256" key="2">
    <source>
        <dbReference type="ARBA" id="ARBA00006622"/>
    </source>
</evidence>
<dbReference type="SUPFAM" id="SSF51182">
    <property type="entry name" value="RmlC-like cupins"/>
    <property type="match status" value="1"/>
</dbReference>
<dbReference type="GO" id="GO:0046872">
    <property type="term" value="F:metal ion binding"/>
    <property type="evidence" value="ECO:0007669"/>
    <property type="project" value="UniProtKB-KW"/>
</dbReference>
<evidence type="ECO:0000256" key="6">
    <source>
        <dbReference type="ARBA" id="ARBA00023004"/>
    </source>
</evidence>
<evidence type="ECO:0000256" key="7">
    <source>
        <dbReference type="ARBA" id="ARBA00024284"/>
    </source>
</evidence>
<comment type="similarity">
    <text evidence="2">Belongs to the cysteine dioxygenase family.</text>
</comment>
<evidence type="ECO:0000313" key="8">
    <source>
        <dbReference type="EMBL" id="RYR57014.1"/>
    </source>
</evidence>
<keyword evidence="5" id="KW-0560">Oxidoreductase</keyword>
<protein>
    <recommendedName>
        <fullName evidence="3">cysteine dioxygenase</fullName>
        <ecNumber evidence="3">1.13.11.20</ecNumber>
    </recommendedName>
</protein>
<dbReference type="EMBL" id="SDMP01000005">
    <property type="protein sequence ID" value="RYR57014.1"/>
    <property type="molecule type" value="Genomic_DNA"/>
</dbReference>
<proteinExistence type="inferred from homology"/>
<sequence length="119" mass="13311">MPPPPLHSGPPLHCFLLPLCSSSSPVTLISVLLPPPLPLRPTPLRLAKLAVDKIMTTPCETSILYPKHGENLHCFTAITPCTVLDILSPSYREDEGRKCTYYHDYPYSTFYFPGTSRNR</sequence>
<comment type="caution">
    <text evidence="8">The sequence shown here is derived from an EMBL/GenBank/DDBJ whole genome shotgun (WGS) entry which is preliminary data.</text>
</comment>
<keyword evidence="9" id="KW-1185">Reference proteome</keyword>
<evidence type="ECO:0000256" key="3">
    <source>
        <dbReference type="ARBA" id="ARBA00013133"/>
    </source>
</evidence>
<keyword evidence="4" id="KW-0479">Metal-binding</keyword>
<dbReference type="EC" id="1.13.11.20" evidence="3"/>
<dbReference type="GO" id="GO:0070483">
    <property type="term" value="P:detection of hypoxia"/>
    <property type="evidence" value="ECO:0007669"/>
    <property type="project" value="UniProtKB-ARBA"/>
</dbReference>
<dbReference type="InterPro" id="IPR012864">
    <property type="entry name" value="PCO/ADO"/>
</dbReference>
<accession>A0A445D1S5</accession>